<dbReference type="RefSeq" id="WP_011611739.1">
    <property type="nucleotide sequence ID" value="NC_008312.1"/>
</dbReference>
<organism evidence="2">
    <name type="scientific">Trichodesmium erythraeum (strain IMS101)</name>
    <dbReference type="NCBI Taxonomy" id="203124"/>
    <lineage>
        <taxon>Bacteria</taxon>
        <taxon>Bacillati</taxon>
        <taxon>Cyanobacteriota</taxon>
        <taxon>Cyanophyceae</taxon>
        <taxon>Oscillatoriophycideae</taxon>
        <taxon>Oscillatoriales</taxon>
        <taxon>Microcoleaceae</taxon>
        <taxon>Trichodesmium</taxon>
    </lineage>
</organism>
<dbReference type="KEGG" id="ter:Tery_2135"/>
<dbReference type="EMBL" id="CP000393">
    <property type="protein sequence ID" value="ABG51369.1"/>
    <property type="molecule type" value="Genomic_DNA"/>
</dbReference>
<reference evidence="2" key="1">
    <citation type="submission" date="2006-06" db="EMBL/GenBank/DDBJ databases">
        <title>Complete sequence of Trichodesmium erythraeum IMS101.</title>
        <authorList>
            <consortium name="US DOE Joint Genome Institute"/>
            <person name="Copeland A."/>
            <person name="Lucas S."/>
            <person name="Lapidus A."/>
            <person name="Barry K."/>
            <person name="Detter J.C."/>
            <person name="Glavina del Rio T."/>
            <person name="Hammon N."/>
            <person name="Israni S."/>
            <person name="Dalin E."/>
            <person name="Tice H."/>
            <person name="Pitluck S."/>
            <person name="Kiss H."/>
            <person name="Munk A.C."/>
            <person name="Brettin T."/>
            <person name="Bruce D."/>
            <person name="Han C."/>
            <person name="Tapia R."/>
            <person name="Gilna P."/>
            <person name="Schmutz J."/>
            <person name="Larimer F."/>
            <person name="Land M."/>
            <person name="Hauser L."/>
            <person name="Kyrpides N."/>
            <person name="Kim E."/>
            <person name="Richardson P."/>
        </authorList>
    </citation>
    <scope>NUCLEOTIDE SEQUENCE [LARGE SCALE GENOMIC DNA]</scope>
    <source>
        <strain evidence="2">IMS101</strain>
    </source>
</reference>
<sequence>MFEKFIAFIKTKEWQLDSMQIAEVLWFVHQVSEQKQEENNSQNLVSSNTEELAENFDQSYDFQLSKTASIQQPKKTPTRSSSSQYPLTTSSSNKSQNTEIQPTSLTTEKLPIKLPDIAILRNTLELSRLSSQQNSTAVEDSK</sequence>
<gene>
    <name evidence="2" type="ordered locus">Tery_2135</name>
</gene>
<accession>Q113F5</accession>
<name>Q113F5_TRIEI</name>
<dbReference type="AlphaFoldDB" id="Q113F5"/>
<feature type="compositionally biased region" description="Polar residues" evidence="1">
    <location>
        <begin position="67"/>
        <end position="79"/>
    </location>
</feature>
<evidence type="ECO:0000256" key="1">
    <source>
        <dbReference type="SAM" id="MobiDB-lite"/>
    </source>
</evidence>
<feature type="compositionally biased region" description="Low complexity" evidence="1">
    <location>
        <begin position="80"/>
        <end position="92"/>
    </location>
</feature>
<dbReference type="eggNOG" id="COG1262">
    <property type="taxonomic scope" value="Bacteria"/>
</dbReference>
<proteinExistence type="predicted"/>
<evidence type="ECO:0000313" key="2">
    <source>
        <dbReference type="EMBL" id="ABG51369.1"/>
    </source>
</evidence>
<feature type="compositionally biased region" description="Polar residues" evidence="1">
    <location>
        <begin position="93"/>
        <end position="107"/>
    </location>
</feature>
<dbReference type="HOGENOM" id="CLU_1814968_0_0_3"/>
<feature type="region of interest" description="Disordered" evidence="1">
    <location>
        <begin position="67"/>
        <end position="107"/>
    </location>
</feature>
<protein>
    <submittedName>
        <fullName evidence="2">Uncharacterized protein</fullName>
    </submittedName>
</protein>
<dbReference type="STRING" id="203124.Tery_2135"/>